<evidence type="ECO:0000256" key="2">
    <source>
        <dbReference type="ARBA" id="ARBA00022630"/>
    </source>
</evidence>
<evidence type="ECO:0000313" key="8">
    <source>
        <dbReference type="Proteomes" id="UP000286974"/>
    </source>
</evidence>
<keyword evidence="8" id="KW-1185">Reference proteome</keyword>
<dbReference type="InterPro" id="IPR023753">
    <property type="entry name" value="FAD/NAD-binding_dom"/>
</dbReference>
<name>A0A401FI29_9LACO</name>
<protein>
    <submittedName>
        <fullName evidence="7">NADH peroxidase Npx</fullName>
        <ecNumber evidence="7">1.11.1.1</ecNumber>
    </submittedName>
</protein>
<keyword evidence="7" id="KW-0575">Peroxidase</keyword>
<evidence type="ECO:0000256" key="5">
    <source>
        <dbReference type="ARBA" id="ARBA00023284"/>
    </source>
</evidence>
<dbReference type="SUPFAM" id="SSF51905">
    <property type="entry name" value="FAD/NAD(P)-binding domain"/>
    <property type="match status" value="1"/>
</dbReference>
<reference evidence="7 8" key="1">
    <citation type="submission" date="2017-11" db="EMBL/GenBank/DDBJ databases">
        <title>Draft Genome Sequence of Lactobacillus curieae NBRC 111893 isolated from Koso, a Japanese sugar-Vegetable Fermented Beverage.</title>
        <authorList>
            <person name="Chiou T.Y."/>
            <person name="Oshima K."/>
            <person name="Suda W."/>
            <person name="Hattori M."/>
            <person name="Takahashi T."/>
        </authorList>
    </citation>
    <scope>NUCLEOTIDE SEQUENCE [LARGE SCALE GENOMIC DNA]</scope>
    <source>
        <strain evidence="7 8">NBRC111893</strain>
    </source>
</reference>
<evidence type="ECO:0000259" key="6">
    <source>
        <dbReference type="Pfam" id="PF07992"/>
    </source>
</evidence>
<evidence type="ECO:0000313" key="7">
    <source>
        <dbReference type="EMBL" id="GAY71911.1"/>
    </source>
</evidence>
<dbReference type="EMBL" id="BEXA01000001">
    <property type="protein sequence ID" value="GAY71911.1"/>
    <property type="molecule type" value="Genomic_DNA"/>
</dbReference>
<dbReference type="InterPro" id="IPR036188">
    <property type="entry name" value="FAD/NAD-bd_sf"/>
</dbReference>
<dbReference type="EC" id="1.11.1.1" evidence="7"/>
<dbReference type="OrthoDB" id="9802028at2"/>
<evidence type="ECO:0000256" key="1">
    <source>
        <dbReference type="ARBA" id="ARBA00001974"/>
    </source>
</evidence>
<feature type="domain" description="FAD/NAD(P)-binding" evidence="6">
    <location>
        <begin position="1"/>
        <end position="294"/>
    </location>
</feature>
<keyword evidence="5" id="KW-0676">Redox-active center</keyword>
<comment type="caution">
    <text evidence="7">The sequence shown here is derived from an EMBL/GenBank/DDBJ whole genome shotgun (WGS) entry which is preliminary data.</text>
</comment>
<dbReference type="PANTHER" id="PTHR43429:SF1">
    <property type="entry name" value="NAD(P)H SULFUR OXIDOREDUCTASE (COA-DEPENDENT)"/>
    <property type="match status" value="1"/>
</dbReference>
<dbReference type="AlphaFoldDB" id="A0A401FI29"/>
<dbReference type="InterPro" id="IPR050260">
    <property type="entry name" value="FAD-bd_OxRdtase"/>
</dbReference>
<accession>A0A401FI29</accession>
<proteinExistence type="predicted"/>
<dbReference type="RefSeq" id="WP_160114412.1">
    <property type="nucleotide sequence ID" value="NZ_BEXA01000001.1"/>
</dbReference>
<dbReference type="GO" id="GO:0016692">
    <property type="term" value="F:NADH peroxidase activity"/>
    <property type="evidence" value="ECO:0007669"/>
    <property type="project" value="UniProtKB-EC"/>
</dbReference>
<keyword evidence="2" id="KW-0285">Flavoprotein</keyword>
<comment type="cofactor">
    <cofactor evidence="1">
        <name>FAD</name>
        <dbReference type="ChEBI" id="CHEBI:57692"/>
    </cofactor>
</comment>
<dbReference type="PRINTS" id="PR00469">
    <property type="entry name" value="PNDRDTASEII"/>
</dbReference>
<dbReference type="PRINTS" id="PR00368">
    <property type="entry name" value="FADPNR"/>
</dbReference>
<dbReference type="Pfam" id="PF07992">
    <property type="entry name" value="Pyr_redox_2"/>
    <property type="match status" value="1"/>
</dbReference>
<sequence>MKIIVVGASHGGQAAIEGIINQSNVEVKWYDQGNIADSLRLSLDDAERRFAELANQGVRTFSYYQAVKLLTDQKTLRVTNIQTGQEQDEQYDKLILATGASPSKLPVPGAELNGILTLRDAQSLMQFRKSATDENIKNIVVVGAGYIGIGAVSLFAQAGKKVTVIDSGDRILGTYLDHEFTDVISKSLIEKNVSIQTTERLTKFVGSDDQVVGIETDQGTYPADLVIMSIGAKPNTNWLAGEIELESNGLVKTNEFQQTSNSDVFAVGDITKLRYNPGDTDMNISLASNARRQGYLAAQNLTEPMQAFSGTQELRPGMFLITNLARLA</sequence>
<evidence type="ECO:0000256" key="4">
    <source>
        <dbReference type="ARBA" id="ARBA00023002"/>
    </source>
</evidence>
<evidence type="ECO:0000256" key="3">
    <source>
        <dbReference type="ARBA" id="ARBA00022827"/>
    </source>
</evidence>
<keyword evidence="3" id="KW-0274">FAD</keyword>
<dbReference type="PANTHER" id="PTHR43429">
    <property type="entry name" value="PYRIDINE NUCLEOTIDE-DISULFIDE OXIDOREDUCTASE DOMAIN-CONTAINING"/>
    <property type="match status" value="1"/>
</dbReference>
<dbReference type="Gene3D" id="3.50.50.60">
    <property type="entry name" value="FAD/NAD(P)-binding domain"/>
    <property type="match status" value="2"/>
</dbReference>
<dbReference type="Proteomes" id="UP000286974">
    <property type="component" value="Unassembled WGS sequence"/>
</dbReference>
<keyword evidence="4 7" id="KW-0560">Oxidoreductase</keyword>
<gene>
    <name evidence="7" type="ORF">NBRC111893_57</name>
</gene>
<organism evidence="7 8">
    <name type="scientific">Lentilactobacillus kosonis</name>
    <dbReference type="NCBI Taxonomy" id="2810561"/>
    <lineage>
        <taxon>Bacteria</taxon>
        <taxon>Bacillati</taxon>
        <taxon>Bacillota</taxon>
        <taxon>Bacilli</taxon>
        <taxon>Lactobacillales</taxon>
        <taxon>Lactobacillaceae</taxon>
        <taxon>Lentilactobacillus</taxon>
    </lineage>
</organism>